<evidence type="ECO:0000256" key="2">
    <source>
        <dbReference type="SAM" id="MobiDB-lite"/>
    </source>
</evidence>
<sequence length="648" mass="71472">MSVFSSADALERARRSAPTRAGASYPFANASSTKSSSERSSGKASANGSRTGKGTSGGGRKGSVRAASRARVEEVLTGASAAEAALREATERTRRKASDARTEESERERLKRYARAELEAEERAKALEEERKRCEALTAENARLARELDANGVRRSGDARAGENDDEEVDETVKELFDLVESERRARSEVEERLREYERRAERAEVTATGDAEAQRRIEEAESTMRDQENKLSQAAEIIGELRAALMHAMEAVAPPESTTTGSQLGEDAREGTPLERTTAAIRRWEGKVEKMVVETVTSALARAMDSPALQTNRREGERVVSSVTDAISHELSAIIEGAMSGIVDEMQFQFGQDEFEHAHEDDYGVDGRNRLIGWLATENNRRAHLEEQLTSVQDELARSEANRQVATQRWLQAMSQLDGSIVDDESDLGELLSRLDDVSDDGISVRSLDMGDLGSPRRRRIMMNRRAMSVVGDAPKHISRVRSGDANSETHEYANLHDVALGPNARLQTFREEEEEEDADERIADLAIEATPGGRVYFALRSVMRRGIIPVTTRVCVFVYHVAMQIHALCARCAANPNFELIWPMCLIVVAFYWKIGALDDWTAYVRSEGAIEQFASTETRAAAAAVAAPDQSPTPPLVSTSIRIID</sequence>
<dbReference type="AlphaFoldDB" id="A0A1Y5IIJ9"/>
<evidence type="ECO:0000313" key="3">
    <source>
        <dbReference type="EMBL" id="OUS49396.1"/>
    </source>
</evidence>
<reference evidence="3" key="1">
    <citation type="submission" date="2017-04" db="EMBL/GenBank/DDBJ databases">
        <title>Population genomics of picophytoplankton unveils novel chromosome hypervariability.</title>
        <authorList>
            <consortium name="DOE Joint Genome Institute"/>
            <person name="Blanc-Mathieu R."/>
            <person name="Krasovec M."/>
            <person name="Hebrard M."/>
            <person name="Yau S."/>
            <person name="Desgranges E."/>
            <person name="Martin J."/>
            <person name="Schackwitz W."/>
            <person name="Kuo A."/>
            <person name="Salin G."/>
            <person name="Donnadieu C."/>
            <person name="Desdevises Y."/>
            <person name="Sanchez-Ferandin S."/>
            <person name="Moreau H."/>
            <person name="Rivals E."/>
            <person name="Grigoriev I.V."/>
            <person name="Grimsley N."/>
            <person name="Eyre-Walker A."/>
            <person name="Piganeau G."/>
        </authorList>
    </citation>
    <scope>NUCLEOTIDE SEQUENCE [LARGE SCALE GENOMIC DNA]</scope>
    <source>
        <strain evidence="3">RCC 1115</strain>
    </source>
</reference>
<proteinExistence type="predicted"/>
<feature type="coiled-coil region" evidence="1">
    <location>
        <begin position="376"/>
        <end position="410"/>
    </location>
</feature>
<gene>
    <name evidence="3" type="ORF">BE221DRAFT_202647</name>
</gene>
<accession>A0A1Y5IIJ9</accession>
<feature type="compositionally biased region" description="Low complexity" evidence="2">
    <location>
        <begin position="42"/>
        <end position="53"/>
    </location>
</feature>
<feature type="region of interest" description="Disordered" evidence="2">
    <location>
        <begin position="255"/>
        <end position="274"/>
    </location>
</feature>
<feature type="coiled-coil region" evidence="1">
    <location>
        <begin position="110"/>
        <end position="147"/>
    </location>
</feature>
<protein>
    <submittedName>
        <fullName evidence="3">Uncharacterized protein</fullName>
    </submittedName>
</protein>
<feature type="compositionally biased region" description="Basic and acidic residues" evidence="2">
    <location>
        <begin position="85"/>
        <end position="110"/>
    </location>
</feature>
<feature type="region of interest" description="Disordered" evidence="2">
    <location>
        <begin position="1"/>
        <end position="110"/>
    </location>
</feature>
<feature type="coiled-coil region" evidence="1">
    <location>
        <begin position="180"/>
        <end position="245"/>
    </location>
</feature>
<dbReference type="Proteomes" id="UP000195557">
    <property type="component" value="Unassembled WGS sequence"/>
</dbReference>
<keyword evidence="1" id="KW-0175">Coiled coil</keyword>
<organism evidence="3">
    <name type="scientific">Ostreococcus tauri</name>
    <name type="common">Marine green alga</name>
    <dbReference type="NCBI Taxonomy" id="70448"/>
    <lineage>
        <taxon>Eukaryota</taxon>
        <taxon>Viridiplantae</taxon>
        <taxon>Chlorophyta</taxon>
        <taxon>Mamiellophyceae</taxon>
        <taxon>Mamiellales</taxon>
        <taxon>Bathycoccaceae</taxon>
        <taxon>Ostreococcus</taxon>
    </lineage>
</organism>
<evidence type="ECO:0000256" key="1">
    <source>
        <dbReference type="SAM" id="Coils"/>
    </source>
</evidence>
<dbReference type="EMBL" id="KZ155771">
    <property type="protein sequence ID" value="OUS49396.1"/>
    <property type="molecule type" value="Genomic_DNA"/>
</dbReference>
<name>A0A1Y5IIJ9_OSTTA</name>